<dbReference type="eggNOG" id="KOG4177">
    <property type="taxonomic scope" value="Eukaryota"/>
</dbReference>
<evidence type="ECO:0000313" key="4">
    <source>
        <dbReference type="Proteomes" id="UP000001542"/>
    </source>
</evidence>
<keyword evidence="4" id="KW-1185">Reference proteome</keyword>
<feature type="repeat" description="ANK" evidence="1">
    <location>
        <begin position="334"/>
        <end position="366"/>
    </location>
</feature>
<proteinExistence type="predicted"/>
<dbReference type="PANTHER" id="PTHR24182">
    <property type="entry name" value="ANKYRIN REPEAT AND SOCS BOX CONTAINING 4"/>
    <property type="match status" value="1"/>
</dbReference>
<dbReference type="SMR" id="A2DL90"/>
<protein>
    <recommendedName>
        <fullName evidence="2">DUF3447 domain-containing protein</fullName>
    </recommendedName>
</protein>
<dbReference type="SUPFAM" id="SSF48403">
    <property type="entry name" value="Ankyrin repeat"/>
    <property type="match status" value="2"/>
</dbReference>
<dbReference type="PANTHER" id="PTHR24182:SF13">
    <property type="entry name" value="LD18443P"/>
    <property type="match status" value="1"/>
</dbReference>
<dbReference type="Pfam" id="PF13637">
    <property type="entry name" value="Ank_4"/>
    <property type="match status" value="1"/>
</dbReference>
<dbReference type="Gene3D" id="1.25.40.20">
    <property type="entry name" value="Ankyrin repeat-containing domain"/>
    <property type="match status" value="1"/>
</dbReference>
<dbReference type="KEGG" id="tva:5464397"/>
<reference evidence="3" key="2">
    <citation type="journal article" date="2007" name="Science">
        <title>Draft genome sequence of the sexually transmitted pathogen Trichomonas vaginalis.</title>
        <authorList>
            <person name="Carlton J.M."/>
            <person name="Hirt R.P."/>
            <person name="Silva J.C."/>
            <person name="Delcher A.L."/>
            <person name="Schatz M."/>
            <person name="Zhao Q."/>
            <person name="Wortman J.R."/>
            <person name="Bidwell S.L."/>
            <person name="Alsmark U.C.M."/>
            <person name="Besteiro S."/>
            <person name="Sicheritz-Ponten T."/>
            <person name="Noel C.J."/>
            <person name="Dacks J.B."/>
            <person name="Foster P.G."/>
            <person name="Simillion C."/>
            <person name="Van de Peer Y."/>
            <person name="Miranda-Saavedra D."/>
            <person name="Barton G.J."/>
            <person name="Westrop G.D."/>
            <person name="Mueller S."/>
            <person name="Dessi D."/>
            <person name="Fiori P.L."/>
            <person name="Ren Q."/>
            <person name="Paulsen I."/>
            <person name="Zhang H."/>
            <person name="Bastida-Corcuera F.D."/>
            <person name="Simoes-Barbosa A."/>
            <person name="Brown M.T."/>
            <person name="Hayes R.D."/>
            <person name="Mukherjee M."/>
            <person name="Okumura C.Y."/>
            <person name="Schneider R."/>
            <person name="Smith A.J."/>
            <person name="Vanacova S."/>
            <person name="Villalvazo M."/>
            <person name="Haas B.J."/>
            <person name="Pertea M."/>
            <person name="Feldblyum T.V."/>
            <person name="Utterback T.R."/>
            <person name="Shu C.L."/>
            <person name="Osoegawa K."/>
            <person name="de Jong P.J."/>
            <person name="Hrdy I."/>
            <person name="Horvathova L."/>
            <person name="Zubacova Z."/>
            <person name="Dolezal P."/>
            <person name="Malik S.B."/>
            <person name="Logsdon J.M. Jr."/>
            <person name="Henze K."/>
            <person name="Gupta A."/>
            <person name="Wang C.C."/>
            <person name="Dunne R.L."/>
            <person name="Upcroft J.A."/>
            <person name="Upcroft P."/>
            <person name="White O."/>
            <person name="Salzberg S.L."/>
            <person name="Tang P."/>
            <person name="Chiu C.-H."/>
            <person name="Lee Y.-S."/>
            <person name="Embley T.M."/>
            <person name="Coombs G.H."/>
            <person name="Mottram J.C."/>
            <person name="Tachezy J."/>
            <person name="Fraser-Liggett C.M."/>
            <person name="Johnson P.J."/>
        </authorList>
    </citation>
    <scope>NUCLEOTIDE SEQUENCE [LARGE SCALE GENOMIC DNA]</scope>
    <source>
        <strain evidence="3">G3</strain>
    </source>
</reference>
<dbReference type="SMART" id="SM00248">
    <property type="entry name" value="ANK"/>
    <property type="match status" value="7"/>
</dbReference>
<dbReference type="RefSeq" id="XP_001579867.1">
    <property type="nucleotide sequence ID" value="XM_001579817.1"/>
</dbReference>
<dbReference type="InterPro" id="IPR002110">
    <property type="entry name" value="Ankyrin_rpt"/>
</dbReference>
<reference evidence="3" key="1">
    <citation type="submission" date="2006-10" db="EMBL/GenBank/DDBJ databases">
        <authorList>
            <person name="Amadeo P."/>
            <person name="Zhao Q."/>
            <person name="Wortman J."/>
            <person name="Fraser-Liggett C."/>
            <person name="Carlton J."/>
        </authorList>
    </citation>
    <scope>NUCLEOTIDE SEQUENCE</scope>
    <source>
        <strain evidence="3">G3</strain>
    </source>
</reference>
<name>A2DL90_TRIV3</name>
<feature type="domain" description="DUF3447" evidence="2">
    <location>
        <begin position="193"/>
        <end position="268"/>
    </location>
</feature>
<accession>A2DL90</accession>
<evidence type="ECO:0000259" key="2">
    <source>
        <dbReference type="Pfam" id="PF11929"/>
    </source>
</evidence>
<dbReference type="OrthoDB" id="341259at2759"/>
<keyword evidence="1" id="KW-0040">ANK repeat</keyword>
<dbReference type="EMBL" id="DS113214">
    <property type="protein sequence ID" value="EAY18881.1"/>
    <property type="molecule type" value="Genomic_DNA"/>
</dbReference>
<feature type="repeat" description="ANK" evidence="1">
    <location>
        <begin position="499"/>
        <end position="531"/>
    </location>
</feature>
<evidence type="ECO:0000313" key="3">
    <source>
        <dbReference type="EMBL" id="EAY18881.1"/>
    </source>
</evidence>
<gene>
    <name evidence="3" type="ORF">TVAG_295340</name>
</gene>
<dbReference type="Pfam" id="PF11929">
    <property type="entry name" value="DUF3447"/>
    <property type="match status" value="1"/>
</dbReference>
<dbReference type="AlphaFoldDB" id="A2DL90"/>
<sequence length="533" mass="61658">MSETDFNISELFELTKDYSDAFNALYRLHTFDEGEIEKIYQNIKNKIIETKIISPSKFLESISHALRHNNRYLKSYFRIFEKLYEDYHPDKVDCISFSGGFDKLIYDKYKFSYKHPDTHKDFSIEFLNENTIYRSILDDDIKSFIGFTERSRFDEKQIIDNSLFPREYHKIGWLELCCYYDSVNCFKFLRTKFNSKITKTCLGFSFLGGNQEIIIECLKYEKPDTDCSEYVIIAHNNDFINFLITECNVTIYLSKCPDYNNVDACLIYFDIKKSFKENLTFICEFQIPSLCKYFILHGADVNIEKSNKTAAYYAAKFNWKEILELLISHGLDINQHHALFAAAIYNHVEMAELLLANGANINKIGPYNYTPILEAVEHNSNEMIDFLYSHGADINVYDLGGSGVLYFAAENKNVEKAEFFISHGLDLNKDPSKCIKPLFLAVRNNLPRIVELLISHGVNINAEDKKGKVPLHYAIKNDSVSIARLLISHGVDFNAITYKNQTFLQYAVEHHGYEVPKLLISLGSDIHQIDSDG</sequence>
<dbReference type="Proteomes" id="UP000001542">
    <property type="component" value="Unassembled WGS sequence"/>
</dbReference>
<evidence type="ECO:0000256" key="1">
    <source>
        <dbReference type="PROSITE-ProRule" id="PRU00023"/>
    </source>
</evidence>
<feature type="repeat" description="ANK" evidence="1">
    <location>
        <begin position="367"/>
        <end position="399"/>
    </location>
</feature>
<dbReference type="STRING" id="5722.A2DL90"/>
<dbReference type="InterPro" id="IPR036770">
    <property type="entry name" value="Ankyrin_rpt-contain_sf"/>
</dbReference>
<organism evidence="3 4">
    <name type="scientific">Trichomonas vaginalis (strain ATCC PRA-98 / G3)</name>
    <dbReference type="NCBI Taxonomy" id="412133"/>
    <lineage>
        <taxon>Eukaryota</taxon>
        <taxon>Metamonada</taxon>
        <taxon>Parabasalia</taxon>
        <taxon>Trichomonadida</taxon>
        <taxon>Trichomonadidae</taxon>
        <taxon>Trichomonas</taxon>
    </lineage>
</organism>
<dbReference type="PROSITE" id="PS50088">
    <property type="entry name" value="ANK_REPEAT"/>
    <property type="match status" value="6"/>
</dbReference>
<feature type="repeat" description="ANK" evidence="1">
    <location>
        <begin position="437"/>
        <end position="465"/>
    </location>
</feature>
<dbReference type="Pfam" id="PF12796">
    <property type="entry name" value="Ank_2"/>
    <property type="match status" value="2"/>
</dbReference>
<dbReference type="VEuPathDB" id="TrichDB:TVAG_295340"/>
<dbReference type="VEuPathDB" id="TrichDB:TVAGG3_0272980"/>
<dbReference type="InParanoid" id="A2DL90"/>
<dbReference type="PROSITE" id="PS50297">
    <property type="entry name" value="ANK_REP_REGION"/>
    <property type="match status" value="4"/>
</dbReference>
<dbReference type="InterPro" id="IPR020683">
    <property type="entry name" value="DUF3447"/>
</dbReference>
<feature type="repeat" description="ANK" evidence="1">
    <location>
        <begin position="466"/>
        <end position="498"/>
    </location>
</feature>
<feature type="repeat" description="ANK" evidence="1">
    <location>
        <begin position="306"/>
        <end position="338"/>
    </location>
</feature>